<dbReference type="PIRSF" id="PIRSF004950">
    <property type="entry name" value="Mmb_sulf_HI0842"/>
    <property type="match status" value="1"/>
</dbReference>
<evidence type="ECO:0000259" key="2">
    <source>
        <dbReference type="Pfam" id="PF00884"/>
    </source>
</evidence>
<organism evidence="4 5">
    <name type="scientific">Frischella perrara</name>
    <dbReference type="NCBI Taxonomy" id="1267021"/>
    <lineage>
        <taxon>Bacteria</taxon>
        <taxon>Pseudomonadati</taxon>
        <taxon>Pseudomonadota</taxon>
        <taxon>Gammaproteobacteria</taxon>
        <taxon>Orbales</taxon>
        <taxon>Orbaceae</taxon>
        <taxon>Frischella</taxon>
    </lineage>
</organism>
<dbReference type="InterPro" id="IPR017850">
    <property type="entry name" value="Alkaline_phosphatase_core_sf"/>
</dbReference>
<keyword evidence="1" id="KW-0812">Transmembrane</keyword>
<dbReference type="InterPro" id="IPR000917">
    <property type="entry name" value="Sulfatase_N"/>
</dbReference>
<sequence>MKKIFIFLFTNVLLASLVAIKYFLVPGASFNLISIIFICLALPCQAFIFYLVLSFICTLLFINIKWVPRFIQNIGLAIIFGSSLILIYIDTVTFEQYRFHINQSVLSLVLSGQVVDFSMATYLLMIVLVLSVFLIEFILLCLIDKYLKIKKNQIKGLKYPFIFITFSLLISNIGYMIAAYYAYSPVVIVREYIPQYYPLTSKKIMGIFDKDGLQKNIRTKVNFESNVKYPKQPLTISKNDNPTNIIFIVLDSWRYDTFNEDNTPNTYEFVKQHNGIIFDNHYSTGNATRTGIFGLFYGIPGTYWQSFFNNSIPSLFVTTLQKENYNIGIFSSAKISAPEFDRTAFVTIENLRINSEGKSSAERDKNLTKDWLEWFKKRDVTRPTFSFLFYDQPHAYEFLDNLELKYQPVSDINYLSLNNNTDPTPIFNRYKMSVYSVDYLLKQVYAELEQSGTLNNTLIIITGDHSQEMNDNRMGFWGHNGNYTDAQTKVPFIFVGAKGDNEKQLADNANRNVLTSHEDIVPTLMKHYLSVSNDTHDYSTGYDLIQPINDRHWLLMSNYSTYAVKTPTNIYMVNSIGMGQYMDEHNKLVSETPNYQYIHQALNNMKYFYEH</sequence>
<dbReference type="CDD" id="cd16148">
    <property type="entry name" value="sulfatase_like"/>
    <property type="match status" value="1"/>
</dbReference>
<dbReference type="InterPro" id="IPR024588">
    <property type="entry name" value="YejM_N"/>
</dbReference>
<accession>A0A0A7RZJ8</accession>
<protein>
    <submittedName>
        <fullName evidence="4">Putative hydrolase of alkaline phosphatase superfamily</fullName>
    </submittedName>
</protein>
<dbReference type="KEGG" id="fpp:FPB0191_00893"/>
<feature type="transmembrane region" description="Helical" evidence="1">
    <location>
        <begin position="117"/>
        <end position="140"/>
    </location>
</feature>
<evidence type="ECO:0000313" key="5">
    <source>
        <dbReference type="Proteomes" id="UP000030901"/>
    </source>
</evidence>
<evidence type="ECO:0000259" key="3">
    <source>
        <dbReference type="Pfam" id="PF11893"/>
    </source>
</evidence>
<keyword evidence="1" id="KW-0472">Membrane</keyword>
<dbReference type="SUPFAM" id="SSF53649">
    <property type="entry name" value="Alkaline phosphatase-like"/>
    <property type="match status" value="1"/>
</dbReference>
<keyword evidence="5" id="KW-1185">Reference proteome</keyword>
<feature type="transmembrane region" description="Helical" evidence="1">
    <location>
        <begin position="35"/>
        <end position="62"/>
    </location>
</feature>
<dbReference type="OrthoDB" id="9803751at2"/>
<feature type="transmembrane region" description="Helical" evidence="1">
    <location>
        <begin position="161"/>
        <end position="183"/>
    </location>
</feature>
<dbReference type="AlphaFoldDB" id="A0A0A7RZJ8"/>
<dbReference type="Proteomes" id="UP000030901">
    <property type="component" value="Chromosome"/>
</dbReference>
<dbReference type="EMBL" id="CP009056">
    <property type="protein sequence ID" value="AJA44719.1"/>
    <property type="molecule type" value="Genomic_DNA"/>
</dbReference>
<dbReference type="InterPro" id="IPR052701">
    <property type="entry name" value="GAG_Ulvan_Degrading_Sulfatases"/>
</dbReference>
<dbReference type="STRING" id="1267021.FPB0191_00893"/>
<evidence type="ECO:0000313" key="4">
    <source>
        <dbReference type="EMBL" id="AJA44719.1"/>
    </source>
</evidence>
<feature type="transmembrane region" description="Helical" evidence="1">
    <location>
        <begin position="74"/>
        <end position="97"/>
    </location>
</feature>
<keyword evidence="1" id="KW-1133">Transmembrane helix</keyword>
<feature type="domain" description="Inner membrane protein YejM N-terminal" evidence="3">
    <location>
        <begin position="6"/>
        <end position="235"/>
    </location>
</feature>
<dbReference type="Pfam" id="PF00884">
    <property type="entry name" value="Sulfatase"/>
    <property type="match status" value="1"/>
</dbReference>
<proteinExistence type="predicted"/>
<gene>
    <name evidence="4" type="ORF">FPB0191_00893</name>
</gene>
<reference evidence="4 5" key="1">
    <citation type="journal article" date="2014" name="Appl. Environ. Microbiol.">
        <title>Gut symbionts from distinct hosts exhibit genotoxic activity via divergent colibactin biosynthetic pathways.</title>
        <authorList>
            <person name="Engel P."/>
            <person name="Vizcaino M.I."/>
            <person name="Crawford J.M."/>
        </authorList>
    </citation>
    <scope>NUCLEOTIDE SEQUENCE [LARGE SCALE GENOMIC DNA]</scope>
    <source>
        <strain evidence="4 5">PEB0191</strain>
    </source>
</reference>
<name>A0A0A7RZJ8_FRIPE</name>
<feature type="domain" description="Sulfatase N-terminal" evidence="2">
    <location>
        <begin position="244"/>
        <end position="527"/>
    </location>
</feature>
<dbReference type="GO" id="GO:0016787">
    <property type="term" value="F:hydrolase activity"/>
    <property type="evidence" value="ECO:0007669"/>
    <property type="project" value="UniProtKB-KW"/>
</dbReference>
<dbReference type="Pfam" id="PF11893">
    <property type="entry name" value="DUF3413"/>
    <property type="match status" value="1"/>
</dbReference>
<dbReference type="Gene3D" id="3.40.720.10">
    <property type="entry name" value="Alkaline Phosphatase, subunit A"/>
    <property type="match status" value="1"/>
</dbReference>
<dbReference type="PANTHER" id="PTHR43751:SF3">
    <property type="entry name" value="SULFATASE N-TERMINAL DOMAIN-CONTAINING PROTEIN"/>
    <property type="match status" value="1"/>
</dbReference>
<dbReference type="HOGENOM" id="CLU_030247_1_0_6"/>
<keyword evidence="4" id="KW-0378">Hydrolase</keyword>
<dbReference type="PANTHER" id="PTHR43751">
    <property type="entry name" value="SULFATASE"/>
    <property type="match status" value="1"/>
</dbReference>
<dbReference type="RefSeq" id="WP_039104336.1">
    <property type="nucleotide sequence ID" value="NZ_CP009056.1"/>
</dbReference>
<evidence type="ECO:0000256" key="1">
    <source>
        <dbReference type="SAM" id="Phobius"/>
    </source>
</evidence>
<dbReference type="InterPro" id="IPR012159">
    <property type="entry name" value="YejM-like"/>
</dbReference>